<feature type="non-terminal residue" evidence="2">
    <location>
        <position position="39"/>
    </location>
</feature>
<proteinExistence type="predicted"/>
<name>A0A6J4VJK2_9BACT</name>
<dbReference type="AlphaFoldDB" id="A0A6J4VJK2"/>
<feature type="compositionally biased region" description="Basic and acidic residues" evidence="1">
    <location>
        <begin position="27"/>
        <end position="39"/>
    </location>
</feature>
<sequence>APSAPTTHPRPARLARPGRSRPRRCGWGRDADARGGPEM</sequence>
<reference evidence="2" key="1">
    <citation type="submission" date="2020-02" db="EMBL/GenBank/DDBJ databases">
        <authorList>
            <person name="Meier V. D."/>
        </authorList>
    </citation>
    <scope>NUCLEOTIDE SEQUENCE</scope>
    <source>
        <strain evidence="2">AVDCRST_MAG49</strain>
    </source>
</reference>
<feature type="region of interest" description="Disordered" evidence="1">
    <location>
        <begin position="1"/>
        <end position="39"/>
    </location>
</feature>
<accession>A0A6J4VJK2</accession>
<gene>
    <name evidence="2" type="ORF">AVDCRST_MAG49-4714</name>
</gene>
<organism evidence="2">
    <name type="scientific">uncultured Thermomicrobiales bacterium</name>
    <dbReference type="NCBI Taxonomy" id="1645740"/>
    <lineage>
        <taxon>Bacteria</taxon>
        <taxon>Pseudomonadati</taxon>
        <taxon>Thermomicrobiota</taxon>
        <taxon>Thermomicrobia</taxon>
        <taxon>Thermomicrobiales</taxon>
        <taxon>environmental samples</taxon>
    </lineage>
</organism>
<evidence type="ECO:0000313" key="2">
    <source>
        <dbReference type="EMBL" id="CAA9580497.1"/>
    </source>
</evidence>
<evidence type="ECO:0000256" key="1">
    <source>
        <dbReference type="SAM" id="MobiDB-lite"/>
    </source>
</evidence>
<protein>
    <submittedName>
        <fullName evidence="2">Uncharacterized protein</fullName>
    </submittedName>
</protein>
<feature type="non-terminal residue" evidence="2">
    <location>
        <position position="1"/>
    </location>
</feature>
<dbReference type="EMBL" id="CADCWG010000332">
    <property type="protein sequence ID" value="CAA9580497.1"/>
    <property type="molecule type" value="Genomic_DNA"/>
</dbReference>
<feature type="compositionally biased region" description="Basic residues" evidence="1">
    <location>
        <begin position="10"/>
        <end position="26"/>
    </location>
</feature>